<organism evidence="1 2">
    <name type="scientific">Lachancea fermentati</name>
    <name type="common">Zygosaccharomyces fermentati</name>
    <dbReference type="NCBI Taxonomy" id="4955"/>
    <lineage>
        <taxon>Eukaryota</taxon>
        <taxon>Fungi</taxon>
        <taxon>Dikarya</taxon>
        <taxon>Ascomycota</taxon>
        <taxon>Saccharomycotina</taxon>
        <taxon>Saccharomycetes</taxon>
        <taxon>Saccharomycetales</taxon>
        <taxon>Saccharomycetaceae</taxon>
        <taxon>Lachancea</taxon>
    </lineage>
</organism>
<evidence type="ECO:0000313" key="1">
    <source>
        <dbReference type="EMBL" id="SCW01610.1"/>
    </source>
</evidence>
<reference evidence="2" key="1">
    <citation type="submission" date="2016-03" db="EMBL/GenBank/DDBJ databases">
        <authorList>
            <person name="Devillers H."/>
        </authorList>
    </citation>
    <scope>NUCLEOTIDE SEQUENCE [LARGE SCALE GENOMIC DNA]</scope>
</reference>
<evidence type="ECO:0000313" key="2">
    <source>
        <dbReference type="Proteomes" id="UP000190831"/>
    </source>
</evidence>
<dbReference type="GO" id="GO:0016973">
    <property type="term" value="P:poly(A)+ mRNA export from nucleus"/>
    <property type="evidence" value="ECO:0007669"/>
    <property type="project" value="TreeGrafter"/>
</dbReference>
<dbReference type="GO" id="GO:0006368">
    <property type="term" value="P:transcription elongation by RNA polymerase II"/>
    <property type="evidence" value="ECO:0007669"/>
    <property type="project" value="TreeGrafter"/>
</dbReference>
<name>A0A1G4MCJ0_LACFM</name>
<proteinExistence type="predicted"/>
<dbReference type="GO" id="GO:0000973">
    <property type="term" value="P:post-transcriptional tethering of RNA polymerase II gene DNA at nuclear periphery"/>
    <property type="evidence" value="ECO:0007669"/>
    <property type="project" value="TreeGrafter"/>
</dbReference>
<sequence length="458" mass="52851">MSNPLNQFFQELHNGNDTVLSIDIAANGQLIANLQNHLQNTQDDMMSSLVEKAKLHNGSWTRYNILVVSFLKFCRDVDPWSLWESFDLVFDYYQSLSNCLLNDSYPLESLVPLFKLTTDIVIPLAARLDENHEALGTRKHQFLAHVSSIISKVFNSVKPKFEEISSRFEDLPEKQKVLLYVSNRLNNIYMRIDSSSSCANIFKNVKPKSTIQRFSQFPIREQIEYRYLLGRYYLLNHRVSNAFHQLNRCFEMLASQQTVTPALRRNMHRVLNYLIPAGILFGKVPSMQMVAQVSPELARSYTPLIHIVCEGNLAAFHCWLAEHETSLRARRLLLLLLEKMPMLLYRNLVRRVVLLVAFPQNLNKISYQAVENAIRISLGPPDRLARLPIIYRTIHAPENVGNVLETLVTLTFLKANCFPLSGQCVFRKTANIRDIFPNINEKLVILFPLNNEDSWLDE</sequence>
<keyword evidence="2" id="KW-1185">Reference proteome</keyword>
<dbReference type="InterPro" id="IPR045114">
    <property type="entry name" value="Csn12-like"/>
</dbReference>
<dbReference type="Proteomes" id="UP000190831">
    <property type="component" value="Chromosome E"/>
</dbReference>
<dbReference type="EMBL" id="LT598488">
    <property type="protein sequence ID" value="SCW01610.1"/>
    <property type="molecule type" value="Genomic_DNA"/>
</dbReference>
<dbReference type="GO" id="GO:0003723">
    <property type="term" value="F:RNA binding"/>
    <property type="evidence" value="ECO:0007669"/>
    <property type="project" value="InterPro"/>
</dbReference>
<dbReference type="OrthoDB" id="5404651at2759"/>
<accession>A0A1G4MCJ0</accession>
<protein>
    <submittedName>
        <fullName evidence="1">LAFE_0E03444g1_1</fullName>
    </submittedName>
</protein>
<dbReference type="OMA" id="PQLCSNI"/>
<dbReference type="PANTHER" id="PTHR12732">
    <property type="entry name" value="UNCHARACTERIZED PROTEASOME COMPONENT REGION PCI-CONTAINING"/>
    <property type="match status" value="1"/>
</dbReference>
<dbReference type="GO" id="GO:0070390">
    <property type="term" value="C:transcription export complex 2"/>
    <property type="evidence" value="ECO:0007669"/>
    <property type="project" value="TreeGrafter"/>
</dbReference>
<gene>
    <name evidence="1" type="ORF">LAFE_0E03444G</name>
</gene>
<dbReference type="AlphaFoldDB" id="A0A1G4MCJ0"/>
<dbReference type="STRING" id="4955.A0A1G4MCJ0"/>
<dbReference type="SMART" id="SM00753">
    <property type="entry name" value="PAM"/>
    <property type="match status" value="1"/>
</dbReference>
<dbReference type="PANTHER" id="PTHR12732:SF8">
    <property type="entry name" value="NUCLEAR MRNA EXPORT PROTEIN THP1"/>
    <property type="match status" value="1"/>
</dbReference>
<dbReference type="GO" id="GO:0003690">
    <property type="term" value="F:double-stranded DNA binding"/>
    <property type="evidence" value="ECO:0007669"/>
    <property type="project" value="InterPro"/>
</dbReference>